<reference evidence="1" key="2">
    <citation type="submission" date="2012-06" db="EMBL/GenBank/DDBJ databases">
        <authorList>
            <person name="Yu Y."/>
            <person name="Currie J."/>
            <person name="Lomeli R."/>
            <person name="Angelova A."/>
            <person name="Collura K."/>
            <person name="Wissotski M."/>
            <person name="Campos D."/>
            <person name="Kudrna D."/>
            <person name="Golser W."/>
            <person name="Ashely E."/>
            <person name="Descour A."/>
            <person name="Fernandes J."/>
            <person name="Soderlund C."/>
            <person name="Walbot V."/>
        </authorList>
    </citation>
    <scope>NUCLEOTIDE SEQUENCE</scope>
    <source>
        <strain evidence="1">B73</strain>
    </source>
</reference>
<name>C4J7C7_MAIZE</name>
<protein>
    <submittedName>
        <fullName evidence="1">Uncharacterized protein</fullName>
    </submittedName>
</protein>
<dbReference type="EMBL" id="BT086724">
    <property type="protein sequence ID" value="ACR37077.1"/>
    <property type="molecule type" value="mRNA"/>
</dbReference>
<sequence length="49" mass="5433">MPIAPCKLSCIGPYSNLSPSQYSKGLERVLELFLTPGWHARSASPRIFL</sequence>
<evidence type="ECO:0000313" key="1">
    <source>
        <dbReference type="EMBL" id="ACR37077.1"/>
    </source>
</evidence>
<organism evidence="1">
    <name type="scientific">Zea mays</name>
    <name type="common">Maize</name>
    <dbReference type="NCBI Taxonomy" id="4577"/>
    <lineage>
        <taxon>Eukaryota</taxon>
        <taxon>Viridiplantae</taxon>
        <taxon>Streptophyta</taxon>
        <taxon>Embryophyta</taxon>
        <taxon>Tracheophyta</taxon>
        <taxon>Spermatophyta</taxon>
        <taxon>Magnoliopsida</taxon>
        <taxon>Liliopsida</taxon>
        <taxon>Poales</taxon>
        <taxon>Poaceae</taxon>
        <taxon>PACMAD clade</taxon>
        <taxon>Panicoideae</taxon>
        <taxon>Andropogonodae</taxon>
        <taxon>Andropogoneae</taxon>
        <taxon>Tripsacinae</taxon>
        <taxon>Zea</taxon>
    </lineage>
</organism>
<accession>C4J7C7</accession>
<dbReference type="AlphaFoldDB" id="C4J7C7"/>
<reference evidence="1" key="1">
    <citation type="journal article" date="2009" name="PLoS Genet.">
        <title>Sequencing, mapping, and analysis of 27,455 maize full-length cDNAs.</title>
        <authorList>
            <person name="Soderlund C."/>
            <person name="Descour A."/>
            <person name="Kudrna D."/>
            <person name="Bomhoff M."/>
            <person name="Boyd L."/>
            <person name="Currie J."/>
            <person name="Angelova A."/>
            <person name="Collura K."/>
            <person name="Wissotski M."/>
            <person name="Ashley E."/>
            <person name="Morrow D."/>
            <person name="Fernandes J."/>
            <person name="Walbot V."/>
            <person name="Yu Y."/>
        </authorList>
    </citation>
    <scope>NUCLEOTIDE SEQUENCE</scope>
    <source>
        <strain evidence="1">B73</strain>
    </source>
</reference>
<proteinExistence type="evidence at transcript level"/>